<protein>
    <recommendedName>
        <fullName evidence="3">Cupin domain protein</fullName>
    </recommendedName>
</protein>
<reference evidence="1 2" key="1">
    <citation type="submission" date="2019-02" db="EMBL/GenBank/DDBJ databases">
        <title>Deep-cultivation of Planctomycetes and their phenomic and genomic characterization uncovers novel biology.</title>
        <authorList>
            <person name="Wiegand S."/>
            <person name="Jogler M."/>
            <person name="Boedeker C."/>
            <person name="Pinto D."/>
            <person name="Vollmers J."/>
            <person name="Rivas-Marin E."/>
            <person name="Kohn T."/>
            <person name="Peeters S.H."/>
            <person name="Heuer A."/>
            <person name="Rast P."/>
            <person name="Oberbeckmann S."/>
            <person name="Bunk B."/>
            <person name="Jeske O."/>
            <person name="Meyerdierks A."/>
            <person name="Storesund J.E."/>
            <person name="Kallscheuer N."/>
            <person name="Luecker S."/>
            <person name="Lage O.M."/>
            <person name="Pohl T."/>
            <person name="Merkel B.J."/>
            <person name="Hornburger P."/>
            <person name="Mueller R.-W."/>
            <person name="Bruemmer F."/>
            <person name="Labrenz M."/>
            <person name="Spormann A.M."/>
            <person name="Op Den Camp H."/>
            <person name="Overmann J."/>
            <person name="Amann R."/>
            <person name="Jetten M.S.M."/>
            <person name="Mascher T."/>
            <person name="Medema M.H."/>
            <person name="Devos D.P."/>
            <person name="Kaster A.-K."/>
            <person name="Ovreas L."/>
            <person name="Rohde M."/>
            <person name="Galperin M.Y."/>
            <person name="Jogler C."/>
        </authorList>
    </citation>
    <scope>NUCLEOTIDE SEQUENCE [LARGE SCALE GENOMIC DNA]</scope>
    <source>
        <strain evidence="1 2">Pla52n</strain>
    </source>
</reference>
<evidence type="ECO:0000313" key="1">
    <source>
        <dbReference type="EMBL" id="TWT92403.1"/>
    </source>
</evidence>
<dbReference type="AlphaFoldDB" id="A0A5C6A1J1"/>
<accession>A0A5C6A1J1</accession>
<organism evidence="1 2">
    <name type="scientific">Stieleria varia</name>
    <dbReference type="NCBI Taxonomy" id="2528005"/>
    <lineage>
        <taxon>Bacteria</taxon>
        <taxon>Pseudomonadati</taxon>
        <taxon>Planctomycetota</taxon>
        <taxon>Planctomycetia</taxon>
        <taxon>Pirellulales</taxon>
        <taxon>Pirellulaceae</taxon>
        <taxon>Stieleria</taxon>
    </lineage>
</organism>
<dbReference type="Proteomes" id="UP000320176">
    <property type="component" value="Unassembled WGS sequence"/>
</dbReference>
<proteinExistence type="predicted"/>
<evidence type="ECO:0000313" key="2">
    <source>
        <dbReference type="Proteomes" id="UP000320176"/>
    </source>
</evidence>
<name>A0A5C6A1J1_9BACT</name>
<dbReference type="OrthoDB" id="287918at2"/>
<keyword evidence="2" id="KW-1185">Reference proteome</keyword>
<sequence>MNPSSSPPTARLVHLPDLPPVDCPCGQARRGFADCTEFPGTIHLTNIHTDARAHFHQRLTEVYTILDCDADAAIELDGVAQSVKPLTSVMIPPGVVHRAVGRMTVLICCIPKFDPHDEYFPDEYFPDE</sequence>
<dbReference type="InterPro" id="IPR014710">
    <property type="entry name" value="RmlC-like_jellyroll"/>
</dbReference>
<dbReference type="RefSeq" id="WP_146523193.1">
    <property type="nucleotide sequence ID" value="NZ_CP151726.1"/>
</dbReference>
<dbReference type="Gene3D" id="2.60.120.10">
    <property type="entry name" value="Jelly Rolls"/>
    <property type="match status" value="1"/>
</dbReference>
<dbReference type="CDD" id="cd20295">
    <property type="entry name" value="cupin_Pac13-like"/>
    <property type="match status" value="1"/>
</dbReference>
<dbReference type="SUPFAM" id="SSF51182">
    <property type="entry name" value="RmlC-like cupins"/>
    <property type="match status" value="1"/>
</dbReference>
<comment type="caution">
    <text evidence="1">The sequence shown here is derived from an EMBL/GenBank/DDBJ whole genome shotgun (WGS) entry which is preliminary data.</text>
</comment>
<dbReference type="EMBL" id="SJPN01000011">
    <property type="protein sequence ID" value="TWT92403.1"/>
    <property type="molecule type" value="Genomic_DNA"/>
</dbReference>
<gene>
    <name evidence="1" type="ORF">Pla52n_62770</name>
</gene>
<dbReference type="InterPro" id="IPR011051">
    <property type="entry name" value="RmlC_Cupin_sf"/>
</dbReference>
<evidence type="ECO:0008006" key="3">
    <source>
        <dbReference type="Google" id="ProtNLM"/>
    </source>
</evidence>